<evidence type="ECO:0000313" key="5">
    <source>
        <dbReference type="Proteomes" id="UP001176940"/>
    </source>
</evidence>
<dbReference type="InterPro" id="IPR056924">
    <property type="entry name" value="SH3_Tf2-1"/>
</dbReference>
<dbReference type="Pfam" id="PF10545">
    <property type="entry name" value="MADF_DNA_bdg"/>
    <property type="match status" value="1"/>
</dbReference>
<dbReference type="Proteomes" id="UP001176940">
    <property type="component" value="Unassembled WGS sequence"/>
</dbReference>
<comment type="caution">
    <text evidence="4">The sequence shown here is derived from an EMBL/GenBank/DDBJ whole genome shotgun (WGS) entry which is preliminary data.</text>
</comment>
<organism evidence="4 5">
    <name type="scientific">Ranitomeya imitator</name>
    <name type="common">mimic poison frog</name>
    <dbReference type="NCBI Taxonomy" id="111125"/>
    <lineage>
        <taxon>Eukaryota</taxon>
        <taxon>Metazoa</taxon>
        <taxon>Chordata</taxon>
        <taxon>Craniata</taxon>
        <taxon>Vertebrata</taxon>
        <taxon>Euteleostomi</taxon>
        <taxon>Amphibia</taxon>
        <taxon>Batrachia</taxon>
        <taxon>Anura</taxon>
        <taxon>Neobatrachia</taxon>
        <taxon>Hyloidea</taxon>
        <taxon>Dendrobatidae</taxon>
        <taxon>Dendrobatinae</taxon>
        <taxon>Ranitomeya</taxon>
    </lineage>
</organism>
<evidence type="ECO:0000313" key="4">
    <source>
        <dbReference type="EMBL" id="CAJ0968402.1"/>
    </source>
</evidence>
<comment type="subcellular location">
    <subcellularLocation>
        <location evidence="1">Nucleus</location>
    </subcellularLocation>
</comment>
<dbReference type="CDD" id="cd00024">
    <property type="entry name" value="CD_CSD"/>
    <property type="match status" value="1"/>
</dbReference>
<dbReference type="SMART" id="SM00298">
    <property type="entry name" value="CHROMO"/>
    <property type="match status" value="1"/>
</dbReference>
<dbReference type="PANTHER" id="PTHR21505">
    <property type="entry name" value="MADF DOMAIN-CONTAINING PROTEIN-RELATED"/>
    <property type="match status" value="1"/>
</dbReference>
<dbReference type="InterPro" id="IPR000953">
    <property type="entry name" value="Chromo/chromo_shadow_dom"/>
</dbReference>
<evidence type="ECO:0000259" key="3">
    <source>
        <dbReference type="PROSITE" id="PS51029"/>
    </source>
</evidence>
<accession>A0ABN9MNR1</accession>
<dbReference type="Pfam" id="PF00385">
    <property type="entry name" value="Chromo"/>
    <property type="match status" value="1"/>
</dbReference>
<dbReference type="PROSITE" id="PS51029">
    <property type="entry name" value="MADF"/>
    <property type="match status" value="1"/>
</dbReference>
<reference evidence="4" key="1">
    <citation type="submission" date="2023-07" db="EMBL/GenBank/DDBJ databases">
        <authorList>
            <person name="Stuckert A."/>
        </authorList>
    </citation>
    <scope>NUCLEOTIDE SEQUENCE</scope>
</reference>
<dbReference type="PROSITE" id="PS50013">
    <property type="entry name" value="CHROMO_2"/>
    <property type="match status" value="1"/>
</dbReference>
<protein>
    <recommendedName>
        <fullName evidence="6">Chromo domain-containing protein</fullName>
    </recommendedName>
</protein>
<dbReference type="PANTHER" id="PTHR21505:SF8">
    <property type="entry name" value="DPT-YFP REPRESSOR BY OVEREXPRESSION, ISOFORM D-RELATED"/>
    <property type="match status" value="1"/>
</dbReference>
<dbReference type="EMBL" id="CAUEEQ010079233">
    <property type="protein sequence ID" value="CAJ0968402.1"/>
    <property type="molecule type" value="Genomic_DNA"/>
</dbReference>
<evidence type="ECO:0000259" key="2">
    <source>
        <dbReference type="PROSITE" id="PS50013"/>
    </source>
</evidence>
<feature type="domain" description="Chromo" evidence="2">
    <location>
        <begin position="132"/>
        <end position="180"/>
    </location>
</feature>
<dbReference type="Pfam" id="PF24626">
    <property type="entry name" value="SH3_Tf2-1"/>
    <property type="match status" value="1"/>
</dbReference>
<name>A0ABN9MNR1_9NEOB</name>
<feature type="domain" description="MADF" evidence="3">
    <location>
        <begin position="337"/>
        <end position="407"/>
    </location>
</feature>
<sequence length="407" mass="46050">MPVSSADSRVADWAVEARDVWDRNQDAIRASKERMRSSADAHWRPAPTFAPGDLVWLCARNIRLRVESTKFAPRYLGPFKVLEQVNPVVYRLSLPPRLGITDTFHVSLLKPVYMSRFSESSAGTSGSSTDDYEVNAILGCKVVRGKKLYLVDWKGYGPEDRSWEPVEHIRAPQLIAAFERGEAQGGGVMLGVEFPLLHWGNLNPSPLRSPILLQPRWSLLSRDVDPSVSLSLTLCEELLLLFLLLLLKPVLGSDEWTFLDLSPAFLCLSMPRAGSPVGDRGSHAQNICGHTGENVDKRRRPFRVAALLRVSIISGNSFKTVGKPFPMSTNEQDCVRTLIEMYRSLPCLWKIKSKDYSNRYMKREAYEKLVAVYREYHPTETVDENIVRKKIQALRSFQKRGQQSGKF</sequence>
<dbReference type="InterPro" id="IPR006578">
    <property type="entry name" value="MADF-dom"/>
</dbReference>
<dbReference type="SUPFAM" id="SSF54160">
    <property type="entry name" value="Chromo domain-like"/>
    <property type="match status" value="1"/>
</dbReference>
<evidence type="ECO:0000256" key="1">
    <source>
        <dbReference type="ARBA" id="ARBA00004123"/>
    </source>
</evidence>
<dbReference type="InterPro" id="IPR023780">
    <property type="entry name" value="Chromo_domain"/>
</dbReference>
<dbReference type="Gene3D" id="2.40.50.40">
    <property type="match status" value="1"/>
</dbReference>
<evidence type="ECO:0008006" key="6">
    <source>
        <dbReference type="Google" id="ProtNLM"/>
    </source>
</evidence>
<keyword evidence="5" id="KW-1185">Reference proteome</keyword>
<dbReference type="InterPro" id="IPR016197">
    <property type="entry name" value="Chromo-like_dom_sf"/>
</dbReference>
<gene>
    <name evidence="4" type="ORF">RIMI_LOCUS23061467</name>
</gene>
<proteinExistence type="predicted"/>